<feature type="domain" description="Beta-xylosidase C-terminal Concanavalin A-like" evidence="1">
    <location>
        <begin position="23"/>
        <end position="97"/>
    </location>
</feature>
<proteinExistence type="predicted"/>
<dbReference type="AlphaFoldDB" id="A0A0P0FVG6"/>
<protein>
    <recommendedName>
        <fullName evidence="1">Beta-xylosidase C-terminal Concanavalin A-like domain-containing protein</fullName>
    </recommendedName>
</protein>
<dbReference type="GO" id="GO:0004553">
    <property type="term" value="F:hydrolase activity, hydrolyzing O-glycosyl compounds"/>
    <property type="evidence" value="ECO:0007669"/>
    <property type="project" value="UniProtKB-ARBA"/>
</dbReference>
<dbReference type="KEGG" id="bcel:BcellWH2_02101"/>
<dbReference type="SUPFAM" id="SSF49899">
    <property type="entry name" value="Concanavalin A-like lectins/glucanases"/>
    <property type="match status" value="1"/>
</dbReference>
<accession>A0A0P0FVG6</accession>
<dbReference type="GO" id="GO:0005975">
    <property type="term" value="P:carbohydrate metabolic process"/>
    <property type="evidence" value="ECO:0007669"/>
    <property type="project" value="UniProtKB-ARBA"/>
</dbReference>
<sequence length="247" mass="27554">MRTDEGFILRFYDLVKNQSTDEPLSGPQVYLRASGDYNRDLATLSFSTDGKTFKEVGGELRLGYQMKTFQGVRYALFAFNTNGKAGGYADFDNFKVKEPLADRSKNLPLGKVITLTNLANGEQVWANPHGMLNRSYPGSNTFNGTGCQFRVHDRGQGRIALEALDGSGFVTVTGAGLSADVRLMQKETEGSLFMWQDMLWGQCMLLSLKTNRFIGLDPRTDEPYSADWPGTIPNRKDGTVFSWQEIK</sequence>
<dbReference type="InterPro" id="IPR041542">
    <property type="entry name" value="GH43_C2"/>
</dbReference>
<organism evidence="2 3">
    <name type="scientific">Bacteroides cellulosilyticus</name>
    <dbReference type="NCBI Taxonomy" id="246787"/>
    <lineage>
        <taxon>Bacteria</taxon>
        <taxon>Pseudomonadati</taxon>
        <taxon>Bacteroidota</taxon>
        <taxon>Bacteroidia</taxon>
        <taxon>Bacteroidales</taxon>
        <taxon>Bacteroidaceae</taxon>
        <taxon>Bacteroides</taxon>
    </lineage>
</organism>
<dbReference type="InterPro" id="IPR013320">
    <property type="entry name" value="ConA-like_dom_sf"/>
</dbReference>
<evidence type="ECO:0000259" key="1">
    <source>
        <dbReference type="Pfam" id="PF17851"/>
    </source>
</evidence>
<dbReference type="Proteomes" id="UP000061809">
    <property type="component" value="Chromosome"/>
</dbReference>
<gene>
    <name evidence="2" type="ORF">BcellWH2_02101</name>
</gene>
<evidence type="ECO:0000313" key="3">
    <source>
        <dbReference type="Proteomes" id="UP000061809"/>
    </source>
</evidence>
<dbReference type="EMBL" id="CP012801">
    <property type="protein sequence ID" value="ALJ59344.1"/>
    <property type="molecule type" value="Genomic_DNA"/>
</dbReference>
<name>A0A0P0FVG6_9BACE</name>
<evidence type="ECO:0000313" key="2">
    <source>
        <dbReference type="EMBL" id="ALJ59344.1"/>
    </source>
</evidence>
<reference evidence="2 3" key="1">
    <citation type="journal article" date="2015" name="Science">
        <title>Genetic determinants of in vivo fitness and diet responsiveness in multiple human gut Bacteroides.</title>
        <authorList>
            <person name="Wu M."/>
            <person name="McNulty N.P."/>
            <person name="Rodionov D.A."/>
            <person name="Khoroshkin M.S."/>
            <person name="Griffin N.W."/>
            <person name="Cheng J."/>
            <person name="Latreille P."/>
            <person name="Kerstetter R.A."/>
            <person name="Terrapon N."/>
            <person name="Henrissat B."/>
            <person name="Osterman A.L."/>
            <person name="Gordon J.I."/>
        </authorList>
    </citation>
    <scope>NUCLEOTIDE SEQUENCE [LARGE SCALE GENOMIC DNA]</scope>
    <source>
        <strain evidence="2 3">WH2</strain>
    </source>
</reference>
<dbReference type="PATRIC" id="fig|246787.4.peg.2161"/>
<dbReference type="Pfam" id="PF17851">
    <property type="entry name" value="GH43_C2"/>
    <property type="match status" value="1"/>
</dbReference>
<dbReference type="Gene3D" id="2.60.120.200">
    <property type="match status" value="1"/>
</dbReference>